<keyword evidence="2 4" id="KW-0808">Transferase</keyword>
<gene>
    <name evidence="4" type="ORF">DW206_09450</name>
</gene>
<dbReference type="Proteomes" id="UP000283329">
    <property type="component" value="Unassembled WGS sequence"/>
</dbReference>
<dbReference type="Pfam" id="PF00535">
    <property type="entry name" value="Glycos_transf_2"/>
    <property type="match status" value="1"/>
</dbReference>
<dbReference type="AlphaFoldDB" id="A0A414X506"/>
<dbReference type="InterPro" id="IPR001173">
    <property type="entry name" value="Glyco_trans_2-like"/>
</dbReference>
<evidence type="ECO:0000313" key="5">
    <source>
        <dbReference type="Proteomes" id="UP000283329"/>
    </source>
</evidence>
<dbReference type="InterPro" id="IPR029044">
    <property type="entry name" value="Nucleotide-diphossugar_trans"/>
</dbReference>
<comment type="caution">
    <text evidence="4">The sequence shown here is derived from an EMBL/GenBank/DDBJ whole genome shotgun (WGS) entry which is preliminary data.</text>
</comment>
<evidence type="ECO:0000259" key="3">
    <source>
        <dbReference type="Pfam" id="PF00535"/>
    </source>
</evidence>
<dbReference type="PANTHER" id="PTHR22916">
    <property type="entry name" value="GLYCOSYLTRANSFERASE"/>
    <property type="match status" value="1"/>
</dbReference>
<evidence type="ECO:0000256" key="2">
    <source>
        <dbReference type="ARBA" id="ARBA00022679"/>
    </source>
</evidence>
<dbReference type="SUPFAM" id="SSF53448">
    <property type="entry name" value="Nucleotide-diphospho-sugar transferases"/>
    <property type="match status" value="1"/>
</dbReference>
<keyword evidence="1" id="KW-0328">Glycosyltransferase</keyword>
<organism evidence="4 5">
    <name type="scientific">Bacteroides ovatus</name>
    <dbReference type="NCBI Taxonomy" id="28116"/>
    <lineage>
        <taxon>Bacteria</taxon>
        <taxon>Pseudomonadati</taxon>
        <taxon>Bacteroidota</taxon>
        <taxon>Bacteroidia</taxon>
        <taxon>Bacteroidales</taxon>
        <taxon>Bacteroidaceae</taxon>
        <taxon>Bacteroides</taxon>
    </lineage>
</organism>
<proteinExistence type="predicted"/>
<evidence type="ECO:0000313" key="4">
    <source>
        <dbReference type="EMBL" id="RHH48297.1"/>
    </source>
</evidence>
<feature type="domain" description="Glycosyltransferase 2-like" evidence="3">
    <location>
        <begin position="6"/>
        <end position="132"/>
    </location>
</feature>
<protein>
    <submittedName>
        <fullName evidence="4">Glycosyltransferase</fullName>
    </submittedName>
</protein>
<evidence type="ECO:0000256" key="1">
    <source>
        <dbReference type="ARBA" id="ARBA00022676"/>
    </source>
</evidence>
<dbReference type="PANTHER" id="PTHR22916:SF51">
    <property type="entry name" value="GLYCOSYLTRANSFERASE EPSH-RELATED"/>
    <property type="match status" value="1"/>
</dbReference>
<dbReference type="RefSeq" id="WP_118299457.1">
    <property type="nucleotide sequence ID" value="NZ_QRJR01000006.1"/>
</dbReference>
<reference evidence="4 5" key="1">
    <citation type="submission" date="2018-08" db="EMBL/GenBank/DDBJ databases">
        <title>A genome reference for cultivated species of the human gut microbiota.</title>
        <authorList>
            <person name="Zou Y."/>
            <person name="Xue W."/>
            <person name="Luo G."/>
        </authorList>
    </citation>
    <scope>NUCLEOTIDE SEQUENCE [LARGE SCALE GENOMIC DNA]</scope>
    <source>
        <strain evidence="4 5">AM17-48</strain>
    </source>
</reference>
<dbReference type="Gene3D" id="3.90.550.10">
    <property type="entry name" value="Spore Coat Polysaccharide Biosynthesis Protein SpsA, Chain A"/>
    <property type="match status" value="1"/>
</dbReference>
<accession>A0A414X506</accession>
<dbReference type="GO" id="GO:0016758">
    <property type="term" value="F:hexosyltransferase activity"/>
    <property type="evidence" value="ECO:0007669"/>
    <property type="project" value="UniProtKB-ARBA"/>
</dbReference>
<dbReference type="CDD" id="cd00761">
    <property type="entry name" value="Glyco_tranf_GTA_type"/>
    <property type="match status" value="1"/>
</dbReference>
<dbReference type="EMBL" id="QRJR01000006">
    <property type="protein sequence ID" value="RHH48297.1"/>
    <property type="molecule type" value="Genomic_DNA"/>
</dbReference>
<sequence length="324" mass="37651">MKPIFSIIIPCYNVEAFVDQAIQSCLNQVGIAEDEFEIIAINDGSTDNTAEQLSKYANLSNVIVINQTNSGLSVTRNNGLDKTSGEYILFLDGDDWYSEDALSILKQYVGRADLVMFPMEYYYSDTNTKCLSFGLREEYIYSPNELLKETIGKSKFQTCPAPTKCYKMSILKEHNQKFIEGILHEDGPYYLETLHNVSSVMYIERYLYHYRQFRPGSITTVKRTWRNAEGIFKGQKRVYDIYGNGNKDINFYFISSSVMQLIQTYSSEDDVYKVIKYMSAKTFKKFMWQSFLNSRFDLKTIVYAIITIISPKITRVIYNRLKKR</sequence>
<name>A0A414X506_BACOV</name>